<dbReference type="GeneID" id="95375136"/>
<proteinExistence type="inferred from homology"/>
<dbReference type="EMBL" id="JAMDMJ010000004">
    <property type="protein sequence ID" value="MCY9595115.1"/>
    <property type="molecule type" value="Genomic_DNA"/>
</dbReference>
<organism evidence="4 5">
    <name type="scientific">Paenibacillus chitinolyticus</name>
    <dbReference type="NCBI Taxonomy" id="79263"/>
    <lineage>
        <taxon>Bacteria</taxon>
        <taxon>Bacillati</taxon>
        <taxon>Bacillota</taxon>
        <taxon>Bacilli</taxon>
        <taxon>Bacillales</taxon>
        <taxon>Paenibacillaceae</taxon>
        <taxon>Paenibacillus</taxon>
    </lineage>
</organism>
<comment type="similarity">
    <text evidence="1">Belongs to the azoreductase type 2 family.</text>
</comment>
<dbReference type="GO" id="GO:0005829">
    <property type="term" value="C:cytosol"/>
    <property type="evidence" value="ECO:0007669"/>
    <property type="project" value="TreeGrafter"/>
</dbReference>
<sequence length="180" mass="19496">MKIVIISGSNREGASTTLLSAYVGQVLTEKGAEVTLVDLYKQPVPLYSPDPSVVEDENLVHMKQAVMEADGIILATPEYHGAMSGVLKNALDHMDAQYVDGKVVLSMSSAGGAVGVSSLQQLQTVVRNLHGVNCPEWISIGGAGRTFNEQGEPETLQIRERILRTVTYFLSMTETFRKSV</sequence>
<dbReference type="InterPro" id="IPR005025">
    <property type="entry name" value="FMN_Rdtase-like_dom"/>
</dbReference>
<feature type="domain" description="NADPH-dependent FMN reductase-like" evidence="2">
    <location>
        <begin position="1"/>
        <end position="142"/>
    </location>
</feature>
<reference evidence="3 6" key="2">
    <citation type="submission" date="2022-05" db="EMBL/GenBank/DDBJ databases">
        <title>Genome Sequencing of Bee-Associated Microbes.</title>
        <authorList>
            <person name="Dunlap C."/>
        </authorList>
    </citation>
    <scope>NUCLEOTIDE SEQUENCE [LARGE SCALE GENOMIC DNA]</scope>
    <source>
        <strain evidence="3 6">NRRL B-23120</strain>
    </source>
</reference>
<dbReference type="AlphaFoldDB" id="A0A410WUC5"/>
<keyword evidence="6" id="KW-1185">Reference proteome</keyword>
<dbReference type="RefSeq" id="WP_042230867.1">
    <property type="nucleotide sequence ID" value="NZ_CP026520.1"/>
</dbReference>
<dbReference type="GO" id="GO:0016491">
    <property type="term" value="F:oxidoreductase activity"/>
    <property type="evidence" value="ECO:0007669"/>
    <property type="project" value="InterPro"/>
</dbReference>
<reference evidence="4 5" key="1">
    <citation type="submission" date="2018-01" db="EMBL/GenBank/DDBJ databases">
        <title>The whole genome sequencing and assembly of Paenibacillus chitinolyticus KCCM 41400 strain.</title>
        <authorList>
            <person name="Kim J.-Y."/>
            <person name="Park M.-K."/>
            <person name="Lee Y.-J."/>
            <person name="Yi H."/>
            <person name="Bahn Y.-S."/>
            <person name="Kim J.F."/>
            <person name="Lee D.-W."/>
        </authorList>
    </citation>
    <scope>NUCLEOTIDE SEQUENCE [LARGE SCALE GENOMIC DNA]</scope>
    <source>
        <strain evidence="4 5">KCCM 41400</strain>
    </source>
</reference>
<dbReference type="PANTHER" id="PTHR30543">
    <property type="entry name" value="CHROMATE REDUCTASE"/>
    <property type="match status" value="1"/>
</dbReference>
<evidence type="ECO:0000259" key="2">
    <source>
        <dbReference type="Pfam" id="PF03358"/>
    </source>
</evidence>
<dbReference type="OrthoDB" id="9790975at2"/>
<dbReference type="EMBL" id="CP026520">
    <property type="protein sequence ID" value="QAV17978.1"/>
    <property type="molecule type" value="Genomic_DNA"/>
</dbReference>
<dbReference type="PANTHER" id="PTHR30543:SF21">
    <property type="entry name" value="NAD(P)H-DEPENDENT FMN REDUCTASE LOT6"/>
    <property type="match status" value="1"/>
</dbReference>
<dbReference type="SUPFAM" id="SSF52218">
    <property type="entry name" value="Flavoproteins"/>
    <property type="match status" value="1"/>
</dbReference>
<dbReference type="Proteomes" id="UP000288943">
    <property type="component" value="Chromosome"/>
</dbReference>
<evidence type="ECO:0000313" key="4">
    <source>
        <dbReference type="EMBL" id="QAV17978.1"/>
    </source>
</evidence>
<accession>A0A410WUC5</accession>
<dbReference type="Pfam" id="PF03358">
    <property type="entry name" value="FMN_red"/>
    <property type="match status" value="1"/>
</dbReference>
<dbReference type="KEGG" id="pchi:PC41400_09985"/>
<dbReference type="Proteomes" id="UP001527202">
    <property type="component" value="Unassembled WGS sequence"/>
</dbReference>
<gene>
    <name evidence="3" type="ORF">M5X16_04900</name>
    <name evidence="4" type="ORF">PC41400_09985</name>
</gene>
<dbReference type="Gene3D" id="3.40.50.360">
    <property type="match status" value="1"/>
</dbReference>
<dbReference type="InterPro" id="IPR029039">
    <property type="entry name" value="Flavoprotein-like_sf"/>
</dbReference>
<evidence type="ECO:0000313" key="3">
    <source>
        <dbReference type="EMBL" id="MCY9595115.1"/>
    </source>
</evidence>
<evidence type="ECO:0000313" key="5">
    <source>
        <dbReference type="Proteomes" id="UP000288943"/>
    </source>
</evidence>
<evidence type="ECO:0000313" key="6">
    <source>
        <dbReference type="Proteomes" id="UP001527202"/>
    </source>
</evidence>
<dbReference type="InterPro" id="IPR050712">
    <property type="entry name" value="NAD(P)H-dep_reductase"/>
</dbReference>
<dbReference type="GO" id="GO:0010181">
    <property type="term" value="F:FMN binding"/>
    <property type="evidence" value="ECO:0007669"/>
    <property type="project" value="TreeGrafter"/>
</dbReference>
<evidence type="ECO:0000256" key="1">
    <source>
        <dbReference type="ARBA" id="ARBA00009428"/>
    </source>
</evidence>
<protein>
    <submittedName>
        <fullName evidence="3">NAD(P)H-dependent oxidoreductase</fullName>
    </submittedName>
    <submittedName>
        <fullName evidence="4">NADPH-dependent oxidoreductase</fullName>
    </submittedName>
</protein>
<name>A0A410WUC5_9BACL</name>